<protein>
    <submittedName>
        <fullName evidence="2">Uncharacterized protein</fullName>
    </submittedName>
</protein>
<evidence type="ECO:0000313" key="2">
    <source>
        <dbReference type="EMBL" id="PIO34217.1"/>
    </source>
</evidence>
<dbReference type="AlphaFoldDB" id="A0A2G9S238"/>
<keyword evidence="1" id="KW-0812">Transmembrane</keyword>
<name>A0A2G9S238_AQUCT</name>
<feature type="transmembrane region" description="Helical" evidence="1">
    <location>
        <begin position="12"/>
        <end position="35"/>
    </location>
</feature>
<dbReference type="EMBL" id="KV927927">
    <property type="protein sequence ID" value="PIO34217.1"/>
    <property type="molecule type" value="Genomic_DNA"/>
</dbReference>
<reference evidence="2" key="1">
    <citation type="submission" date="2017-08" db="EMBL/GenBank/DDBJ databases">
        <title>Assembly of the North American Bullfrog Genome.</title>
        <authorList>
            <person name="Warren R.L."/>
            <person name="Vandervalk B.P."/>
            <person name="Kucuk E."/>
            <person name="Birol I."/>
            <person name="Helbing C."/>
            <person name="Pandoh P."/>
            <person name="Behsaz B."/>
            <person name="Mohamadi H."/>
            <person name="Chu J."/>
            <person name="Jackman S."/>
            <person name="Hammond S.A."/>
            <person name="Veldhoen N."/>
            <person name="Kirk H."/>
            <person name="Zhao Y."/>
            <person name="Coope R."/>
            <person name="Pleasance S."/>
            <person name="Moore R."/>
            <person name="Holt R."/>
        </authorList>
    </citation>
    <scope>NUCLEOTIDE SEQUENCE</scope>
    <source>
        <strain evidence="2">Bruno</strain>
        <tissue evidence="2">Liver</tissue>
    </source>
</reference>
<keyword evidence="1" id="KW-1133">Transmembrane helix</keyword>
<sequence>MVFPAQRLYSHPILFFSLVDFVHLVVVFFYMSLFFPLRSALLVEVYLIFQTTEGQRKGRGLLNCI</sequence>
<evidence type="ECO:0000256" key="1">
    <source>
        <dbReference type="SAM" id="Phobius"/>
    </source>
</evidence>
<organism evidence="2">
    <name type="scientific">Aquarana catesbeiana</name>
    <name type="common">American bullfrog</name>
    <name type="synonym">Rana catesbeiana</name>
    <dbReference type="NCBI Taxonomy" id="8400"/>
    <lineage>
        <taxon>Eukaryota</taxon>
        <taxon>Metazoa</taxon>
        <taxon>Chordata</taxon>
        <taxon>Craniata</taxon>
        <taxon>Vertebrata</taxon>
        <taxon>Euteleostomi</taxon>
        <taxon>Amphibia</taxon>
        <taxon>Batrachia</taxon>
        <taxon>Anura</taxon>
        <taxon>Neobatrachia</taxon>
        <taxon>Ranoidea</taxon>
        <taxon>Ranidae</taxon>
        <taxon>Aquarana</taxon>
    </lineage>
</organism>
<gene>
    <name evidence="2" type="ORF">AB205_0155110</name>
</gene>
<accession>A0A2G9S238</accession>
<proteinExistence type="predicted"/>
<keyword evidence="1" id="KW-0472">Membrane</keyword>
<dbReference type="OrthoDB" id="6597781at2759"/>